<dbReference type="GO" id="GO:0016787">
    <property type="term" value="F:hydrolase activity"/>
    <property type="evidence" value="ECO:0007669"/>
    <property type="project" value="UniProtKB-KW"/>
</dbReference>
<dbReference type="PANTHER" id="PTHR43283">
    <property type="entry name" value="BETA-LACTAMASE-RELATED"/>
    <property type="match status" value="1"/>
</dbReference>
<dbReference type="PROSITE" id="PS51257">
    <property type="entry name" value="PROKAR_LIPOPROTEIN"/>
    <property type="match status" value="1"/>
</dbReference>
<protein>
    <submittedName>
        <fullName evidence="4">Serine hydrolase</fullName>
    </submittedName>
</protein>
<dbReference type="PANTHER" id="PTHR43283:SF11">
    <property type="entry name" value="BETA-LACTAMASE-RELATED DOMAIN-CONTAINING PROTEIN"/>
    <property type="match status" value="1"/>
</dbReference>
<dbReference type="Gene3D" id="3.40.710.10">
    <property type="entry name" value="DD-peptidase/beta-lactamase superfamily"/>
    <property type="match status" value="1"/>
</dbReference>
<evidence type="ECO:0000313" key="5">
    <source>
        <dbReference type="Proteomes" id="UP000823635"/>
    </source>
</evidence>
<reference evidence="4" key="2">
    <citation type="journal article" date="2021" name="PeerJ">
        <title>Extensive microbial diversity within the chicken gut microbiome revealed by metagenomics and culture.</title>
        <authorList>
            <person name="Gilroy R."/>
            <person name="Ravi A."/>
            <person name="Getino M."/>
            <person name="Pursley I."/>
            <person name="Horton D.L."/>
            <person name="Alikhan N.F."/>
            <person name="Baker D."/>
            <person name="Gharbi K."/>
            <person name="Hall N."/>
            <person name="Watson M."/>
            <person name="Adriaenssens E.M."/>
            <person name="Foster-Nyarko E."/>
            <person name="Jarju S."/>
            <person name="Secka A."/>
            <person name="Antonio M."/>
            <person name="Oren A."/>
            <person name="Chaudhuri R.R."/>
            <person name="La Ragione R."/>
            <person name="Hildebrand F."/>
            <person name="Pallen M.J."/>
        </authorList>
    </citation>
    <scope>NUCLEOTIDE SEQUENCE</scope>
    <source>
        <strain evidence="4">15467</strain>
    </source>
</reference>
<comment type="caution">
    <text evidence="4">The sequence shown here is derived from an EMBL/GenBank/DDBJ whole genome shotgun (WGS) entry which is preliminary data.</text>
</comment>
<dbReference type="AlphaFoldDB" id="A0A9D9GZ22"/>
<dbReference type="Proteomes" id="UP000823635">
    <property type="component" value="Unassembled WGS sequence"/>
</dbReference>
<feature type="signal peptide" evidence="2">
    <location>
        <begin position="1"/>
        <end position="19"/>
    </location>
</feature>
<evidence type="ECO:0000256" key="1">
    <source>
        <dbReference type="ARBA" id="ARBA00022801"/>
    </source>
</evidence>
<dbReference type="InterPro" id="IPR050789">
    <property type="entry name" value="Diverse_Enzym_Activities"/>
</dbReference>
<keyword evidence="2" id="KW-0732">Signal</keyword>
<feature type="domain" description="Beta-lactamase-related" evidence="3">
    <location>
        <begin position="38"/>
        <end position="383"/>
    </location>
</feature>
<dbReference type="EMBL" id="JADINB010000104">
    <property type="protein sequence ID" value="MBO8429218.1"/>
    <property type="molecule type" value="Genomic_DNA"/>
</dbReference>
<accession>A0A9D9GZ22</accession>
<dbReference type="Pfam" id="PF00144">
    <property type="entry name" value="Beta-lactamase"/>
    <property type="match status" value="1"/>
</dbReference>
<evidence type="ECO:0000259" key="3">
    <source>
        <dbReference type="Pfam" id="PF00144"/>
    </source>
</evidence>
<dbReference type="InterPro" id="IPR001466">
    <property type="entry name" value="Beta-lactam-related"/>
</dbReference>
<evidence type="ECO:0000313" key="4">
    <source>
        <dbReference type="EMBL" id="MBO8429218.1"/>
    </source>
</evidence>
<sequence length="400" mass="43804">MKKSVLSLIAIFFALSCYAIERKAPQEEGMDPERLAKVDDIINASIENKEIPGAVLAVVRNGSLVYLKAYGNKSVYPEVEPMTENTVFDLASCSKVVGTTMSVMHLFEQGGFRLTDRVDMYIPGFEPYVDPKTGEKVNIRIVDLLTHSSGLPAYVSPETVIKACGKDDPDSLMSYICKMKREFRPTTDFQYSCLNFITLQNILQNITGEKLCDYAQKNVFDVLGMTHTTYNPKLNNNKEIMKLVAPTEKQPDGSVLLGEVHDPLARVMNHGNSGNAGVFSNAEDLAILAAALMNGGEIDGKRVLGKLTVETMTRVPDEVKQLGRSLGWDNYSPYASNNGNIFHPTKTYGHTGYTGTSIVIDPVSKTAVILLAHRVHPLDKGSVVRLRALVANVVAGAVVE</sequence>
<keyword evidence="1 4" id="KW-0378">Hydrolase</keyword>
<proteinExistence type="predicted"/>
<dbReference type="SUPFAM" id="SSF56601">
    <property type="entry name" value="beta-lactamase/transpeptidase-like"/>
    <property type="match status" value="1"/>
</dbReference>
<evidence type="ECO:0000256" key="2">
    <source>
        <dbReference type="SAM" id="SignalP"/>
    </source>
</evidence>
<reference evidence="4" key="1">
    <citation type="submission" date="2020-10" db="EMBL/GenBank/DDBJ databases">
        <authorList>
            <person name="Gilroy R."/>
        </authorList>
    </citation>
    <scope>NUCLEOTIDE SEQUENCE</scope>
    <source>
        <strain evidence="4">15467</strain>
    </source>
</reference>
<feature type="chain" id="PRO_5039270769" evidence="2">
    <location>
        <begin position="20"/>
        <end position="400"/>
    </location>
</feature>
<dbReference type="InterPro" id="IPR012338">
    <property type="entry name" value="Beta-lactam/transpept-like"/>
</dbReference>
<organism evidence="4 5">
    <name type="scientific">Candidatus Egerieousia excrementavium</name>
    <dbReference type="NCBI Taxonomy" id="2840778"/>
    <lineage>
        <taxon>Bacteria</taxon>
        <taxon>Pseudomonadati</taxon>
        <taxon>Bacteroidota</taxon>
        <taxon>Bacteroidia</taxon>
        <taxon>Bacteroidales</taxon>
        <taxon>Candidatus Egerieousia</taxon>
    </lineage>
</organism>
<name>A0A9D9GZ22_9BACT</name>
<gene>
    <name evidence="4" type="ORF">IAC68_04720</name>
</gene>